<organism evidence="2 3">
    <name type="scientific">Bermanella marisrubri</name>
    <dbReference type="NCBI Taxonomy" id="207949"/>
    <lineage>
        <taxon>Bacteria</taxon>
        <taxon>Pseudomonadati</taxon>
        <taxon>Pseudomonadota</taxon>
        <taxon>Gammaproteobacteria</taxon>
        <taxon>Oceanospirillales</taxon>
        <taxon>Oceanospirillaceae</taxon>
        <taxon>Bermanella</taxon>
    </lineage>
</organism>
<dbReference type="Proteomes" id="UP000004263">
    <property type="component" value="Unassembled WGS sequence"/>
</dbReference>
<dbReference type="SMART" id="SM00260">
    <property type="entry name" value="CheW"/>
    <property type="match status" value="1"/>
</dbReference>
<sequence>MSKPTNIKTLTQPAQTEEVVQEYMDNLLAETFPDIPDHPVNNVVELAQPEPEKDVIEDVENVDLESKVEVHKPITEADTQLATETKEVTEQAIEHAIETKPDVPIETSGETSVNDIVDARPEENIDSKPIEKRYPKAPDWAQEEFDVLLFEVCGLKLAVSMEALGRIIKVDHETNHLIGRPDWFLGAYNESDNHYYVVDTAKYIMPEKGFDLSESGYEFVIQMQHSKWTLACQKLHTTVRLHPESVKWRTEKGKRPWLAGTVVDQMCALVHVDSLIEILNEAAAS</sequence>
<dbReference type="AlphaFoldDB" id="Q1N2T6"/>
<evidence type="ECO:0000313" key="2">
    <source>
        <dbReference type="EMBL" id="EAT12583.1"/>
    </source>
</evidence>
<evidence type="ECO:0000259" key="1">
    <source>
        <dbReference type="SMART" id="SM00260"/>
    </source>
</evidence>
<dbReference type="GO" id="GO:0007165">
    <property type="term" value="P:signal transduction"/>
    <property type="evidence" value="ECO:0007669"/>
    <property type="project" value="InterPro"/>
</dbReference>
<dbReference type="InterPro" id="IPR036061">
    <property type="entry name" value="CheW-like_dom_sf"/>
</dbReference>
<dbReference type="EMBL" id="AAQH01000006">
    <property type="protein sequence ID" value="EAT12583.1"/>
    <property type="molecule type" value="Genomic_DNA"/>
</dbReference>
<proteinExistence type="predicted"/>
<gene>
    <name evidence="2" type="ORF">RED65_06798</name>
</gene>
<evidence type="ECO:0000313" key="3">
    <source>
        <dbReference type="Proteomes" id="UP000004263"/>
    </source>
</evidence>
<reference evidence="2 3" key="1">
    <citation type="submission" date="2006-03" db="EMBL/GenBank/DDBJ databases">
        <authorList>
            <person name="Pinhassi J."/>
            <person name="Pedros-Alio C."/>
            <person name="Ferriera S."/>
            <person name="Johnson J."/>
            <person name="Kravitz S."/>
            <person name="Halpern A."/>
            <person name="Remington K."/>
            <person name="Beeson K."/>
            <person name="Tran B."/>
            <person name="Rogers Y.-H."/>
            <person name="Friedman R."/>
            <person name="Venter J.C."/>
        </authorList>
    </citation>
    <scope>NUCLEOTIDE SEQUENCE [LARGE SCALE GENOMIC DNA]</scope>
    <source>
        <strain evidence="2 3">RED65</strain>
    </source>
</reference>
<dbReference type="OrthoDB" id="5565759at2"/>
<keyword evidence="3" id="KW-1185">Reference proteome</keyword>
<dbReference type="HOGENOM" id="CLU_062232_2_0_6"/>
<dbReference type="GO" id="GO:0006935">
    <property type="term" value="P:chemotaxis"/>
    <property type="evidence" value="ECO:0007669"/>
    <property type="project" value="InterPro"/>
</dbReference>
<dbReference type="PIRSF" id="PIRSF020479">
    <property type="entry name" value="UCP020479_CheW"/>
    <property type="match status" value="1"/>
</dbReference>
<dbReference type="STRING" id="207949.RED65_06798"/>
<name>Q1N2T6_9GAMM</name>
<protein>
    <submittedName>
        <fullName evidence="2">CheW-like domain containing protein</fullName>
    </submittedName>
</protein>
<dbReference type="SUPFAM" id="SSF50341">
    <property type="entry name" value="CheW-like"/>
    <property type="match status" value="1"/>
</dbReference>
<dbReference type="InterPro" id="IPR014506">
    <property type="entry name" value="UCP020479_CheW"/>
</dbReference>
<accession>Q1N2T6</accession>
<dbReference type="Pfam" id="PF01584">
    <property type="entry name" value="CheW"/>
    <property type="match status" value="1"/>
</dbReference>
<dbReference type="InterPro" id="IPR002545">
    <property type="entry name" value="CheW-lke_dom"/>
</dbReference>
<comment type="caution">
    <text evidence="2">The sequence shown here is derived from an EMBL/GenBank/DDBJ whole genome shotgun (WGS) entry which is preliminary data.</text>
</comment>
<dbReference type="RefSeq" id="WP_007016184.1">
    <property type="nucleotide sequence ID" value="NZ_AAQH01000006.1"/>
</dbReference>
<feature type="domain" description="CheW-like" evidence="1">
    <location>
        <begin position="142"/>
        <end position="276"/>
    </location>
</feature>